<reference evidence="2 3" key="1">
    <citation type="submission" date="2022-12" db="EMBL/GenBank/DDBJ databases">
        <title>Chromosome-level genome of Tegillarca granosa.</title>
        <authorList>
            <person name="Kim J."/>
        </authorList>
    </citation>
    <scope>NUCLEOTIDE SEQUENCE [LARGE SCALE GENOMIC DNA]</scope>
    <source>
        <strain evidence="2">Teg-2019</strain>
        <tissue evidence="2">Adductor muscle</tissue>
    </source>
</reference>
<proteinExistence type="predicted"/>
<name>A0ABQ9EU18_TEGGR</name>
<dbReference type="InterPro" id="IPR012337">
    <property type="entry name" value="RNaseH-like_sf"/>
</dbReference>
<gene>
    <name evidence="2" type="ORF">KUTeg_014629</name>
</gene>
<dbReference type="InterPro" id="IPR008906">
    <property type="entry name" value="HATC_C_dom"/>
</dbReference>
<evidence type="ECO:0000259" key="1">
    <source>
        <dbReference type="Pfam" id="PF05699"/>
    </source>
</evidence>
<evidence type="ECO:0000313" key="3">
    <source>
        <dbReference type="Proteomes" id="UP001217089"/>
    </source>
</evidence>
<accession>A0ABQ9EU18</accession>
<dbReference type="SUPFAM" id="SSF53098">
    <property type="entry name" value="Ribonuclease H-like"/>
    <property type="match status" value="1"/>
</dbReference>
<dbReference type="Pfam" id="PF05699">
    <property type="entry name" value="Dimer_Tnp_hAT"/>
    <property type="match status" value="1"/>
</dbReference>
<dbReference type="PANTHER" id="PTHR46880:SF5">
    <property type="entry name" value="DUF4371 DOMAIN-CONTAINING PROTEIN"/>
    <property type="match status" value="1"/>
</dbReference>
<comment type="caution">
    <text evidence="2">The sequence shown here is derived from an EMBL/GenBank/DDBJ whole genome shotgun (WGS) entry which is preliminary data.</text>
</comment>
<dbReference type="Proteomes" id="UP001217089">
    <property type="component" value="Unassembled WGS sequence"/>
</dbReference>
<sequence>MITSTMDTIQSCSNPGIDPETVVNLNDDIDDSGFITNILQQFNERFPEHDMQILRDLNKIFCPRQLPLGHSDISNYGHDSLNRVIDNFTSQPNTLIDFQQTRRNFSPFKFFINVNRELDLQALCLKLMSEYTENFPNFCTLAAILMIVPLTSVPCERGFSIQNNHINASTNRRNSVNVESRMHISYQSKMDCYDEQTVVQEALRNTGIMQEIILKSVCNVEVTESDFLSYKKLQFSISCLEYDEIGLIQRNIVVFCGKSDVVLLIAIKSCPSSLSPPRRRIVPLSPRTTIHAFFLA</sequence>
<dbReference type="PANTHER" id="PTHR46880">
    <property type="entry name" value="RAS-ASSOCIATING DOMAIN-CONTAINING PROTEIN"/>
    <property type="match status" value="1"/>
</dbReference>
<feature type="domain" description="HAT C-terminal dimerisation" evidence="1">
    <location>
        <begin position="124"/>
        <end position="184"/>
    </location>
</feature>
<protein>
    <recommendedName>
        <fullName evidence="1">HAT C-terminal dimerisation domain-containing protein</fullName>
    </recommendedName>
</protein>
<keyword evidence="3" id="KW-1185">Reference proteome</keyword>
<organism evidence="2 3">
    <name type="scientific">Tegillarca granosa</name>
    <name type="common">Malaysian cockle</name>
    <name type="synonym">Anadara granosa</name>
    <dbReference type="NCBI Taxonomy" id="220873"/>
    <lineage>
        <taxon>Eukaryota</taxon>
        <taxon>Metazoa</taxon>
        <taxon>Spiralia</taxon>
        <taxon>Lophotrochozoa</taxon>
        <taxon>Mollusca</taxon>
        <taxon>Bivalvia</taxon>
        <taxon>Autobranchia</taxon>
        <taxon>Pteriomorphia</taxon>
        <taxon>Arcoida</taxon>
        <taxon>Arcoidea</taxon>
        <taxon>Arcidae</taxon>
        <taxon>Tegillarca</taxon>
    </lineage>
</organism>
<evidence type="ECO:0000313" key="2">
    <source>
        <dbReference type="EMBL" id="KAJ8307846.1"/>
    </source>
</evidence>
<dbReference type="EMBL" id="JARBDR010000708">
    <property type="protein sequence ID" value="KAJ8307846.1"/>
    <property type="molecule type" value="Genomic_DNA"/>
</dbReference>